<dbReference type="InterPro" id="IPR045384">
    <property type="entry name" value="DUF6527"/>
</dbReference>
<accession>A0A1J5QLA3</accession>
<sequence>MTAAMALRFQGKVSSRGEADAYLKIAGDAVLVERGRPRLLILACPCGCGENFPINLDPRAGPSWRLYHGSLSSKSVFASSRRNPDSISLFPSVWRDSGCRSHYIIWNGKIVLFGKYEDDFEATPQLTPSMLEAVYAKLPNSGLIQFAEIAESLESVPWDVLTACRELVKAKRAYEGGDKQRGSFGRK</sequence>
<protein>
    <submittedName>
        <fullName evidence="1">Uncharacterized protein</fullName>
    </submittedName>
</protein>
<name>A0A1J5QLA3_9ZZZZ</name>
<reference evidence="1" key="1">
    <citation type="submission" date="2016-10" db="EMBL/GenBank/DDBJ databases">
        <title>Sequence of Gallionella enrichment culture.</title>
        <authorList>
            <person name="Poehlein A."/>
            <person name="Muehling M."/>
            <person name="Daniel R."/>
        </authorList>
    </citation>
    <scope>NUCLEOTIDE SEQUENCE</scope>
</reference>
<dbReference type="AlphaFoldDB" id="A0A1J5QLA3"/>
<organism evidence="1">
    <name type="scientific">mine drainage metagenome</name>
    <dbReference type="NCBI Taxonomy" id="410659"/>
    <lineage>
        <taxon>unclassified sequences</taxon>
        <taxon>metagenomes</taxon>
        <taxon>ecological metagenomes</taxon>
    </lineage>
</organism>
<dbReference type="EMBL" id="MLJW01001022">
    <property type="protein sequence ID" value="OIQ80711.1"/>
    <property type="molecule type" value="Genomic_DNA"/>
</dbReference>
<dbReference type="Pfam" id="PF20137">
    <property type="entry name" value="BubE"/>
    <property type="match status" value="1"/>
</dbReference>
<gene>
    <name evidence="1" type="ORF">GALL_375250</name>
</gene>
<proteinExistence type="predicted"/>
<comment type="caution">
    <text evidence="1">The sequence shown here is derived from an EMBL/GenBank/DDBJ whole genome shotgun (WGS) entry which is preliminary data.</text>
</comment>
<evidence type="ECO:0000313" key="1">
    <source>
        <dbReference type="EMBL" id="OIQ80711.1"/>
    </source>
</evidence>